<proteinExistence type="predicted"/>
<evidence type="ECO:0000313" key="2">
    <source>
        <dbReference type="Proteomes" id="UP000410492"/>
    </source>
</evidence>
<name>A0A653C4N8_CALMS</name>
<dbReference type="Proteomes" id="UP000410492">
    <property type="component" value="Unassembled WGS sequence"/>
</dbReference>
<dbReference type="Pfam" id="PF01395">
    <property type="entry name" value="PBP_GOBP"/>
    <property type="match status" value="1"/>
</dbReference>
<protein>
    <submittedName>
        <fullName evidence="1">Uncharacterized protein</fullName>
    </submittedName>
</protein>
<dbReference type="SUPFAM" id="SSF47565">
    <property type="entry name" value="Insect pheromone/odorant-binding proteins"/>
    <property type="match status" value="1"/>
</dbReference>
<dbReference type="PANTHER" id="PTHR21364">
    <property type="entry name" value="GENERAL ODORANT-BINDING PROTEIN 19A"/>
    <property type="match status" value="1"/>
</dbReference>
<dbReference type="SMART" id="SM00708">
    <property type="entry name" value="PhBP"/>
    <property type="match status" value="1"/>
</dbReference>
<keyword evidence="2" id="KW-1185">Reference proteome</keyword>
<gene>
    <name evidence="1" type="ORF">CALMAC_LOCUS6095</name>
</gene>
<dbReference type="PANTHER" id="PTHR21364:SF2">
    <property type="entry name" value="GENERAL ODORANT-BINDING PROTEIN 19A"/>
    <property type="match status" value="1"/>
</dbReference>
<reference evidence="1 2" key="1">
    <citation type="submission" date="2019-01" db="EMBL/GenBank/DDBJ databases">
        <authorList>
            <person name="Sayadi A."/>
        </authorList>
    </citation>
    <scope>NUCLEOTIDE SEQUENCE [LARGE SCALE GENOMIC DNA]</scope>
</reference>
<organism evidence="1 2">
    <name type="scientific">Callosobruchus maculatus</name>
    <name type="common">Southern cowpea weevil</name>
    <name type="synonym">Pulse bruchid</name>
    <dbReference type="NCBI Taxonomy" id="64391"/>
    <lineage>
        <taxon>Eukaryota</taxon>
        <taxon>Metazoa</taxon>
        <taxon>Ecdysozoa</taxon>
        <taxon>Arthropoda</taxon>
        <taxon>Hexapoda</taxon>
        <taxon>Insecta</taxon>
        <taxon>Pterygota</taxon>
        <taxon>Neoptera</taxon>
        <taxon>Endopterygota</taxon>
        <taxon>Coleoptera</taxon>
        <taxon>Polyphaga</taxon>
        <taxon>Cucujiformia</taxon>
        <taxon>Chrysomeloidea</taxon>
        <taxon>Chrysomelidae</taxon>
        <taxon>Bruchinae</taxon>
        <taxon>Bruchini</taxon>
        <taxon>Callosobruchus</taxon>
    </lineage>
</organism>
<dbReference type="EMBL" id="CAACVG010006943">
    <property type="protein sequence ID" value="VEN42702.1"/>
    <property type="molecule type" value="Genomic_DNA"/>
</dbReference>
<accession>A0A653C4N8</accession>
<evidence type="ECO:0000313" key="1">
    <source>
        <dbReference type="EMBL" id="VEN42702.1"/>
    </source>
</evidence>
<dbReference type="CDD" id="cd23992">
    <property type="entry name" value="PBP_GOBP"/>
    <property type="match status" value="1"/>
</dbReference>
<dbReference type="Gene3D" id="1.10.238.20">
    <property type="entry name" value="Pheromone/general odorant binding protein domain"/>
    <property type="match status" value="1"/>
</dbReference>
<dbReference type="AlphaFoldDB" id="A0A653C4N8"/>
<dbReference type="OrthoDB" id="6702328at2759"/>
<dbReference type="InterPro" id="IPR006170">
    <property type="entry name" value="PBP/GOBP"/>
</dbReference>
<dbReference type="GO" id="GO:0005549">
    <property type="term" value="F:odorant binding"/>
    <property type="evidence" value="ECO:0007669"/>
    <property type="project" value="InterPro"/>
</dbReference>
<sequence>MLYSLPDIMFHRYILFLFATSWCTLGMPILSTEDYGDKLNSMVKMLHDTCVARSGVKESTIEETKTGKFGNDEKAKRYVHCVWTSTVISDSGDIDMDMVKEICPPKIKNKAPKILEDCFGKYSDQPTLENRLYEMTKCIYKSDPDDFIMF</sequence>
<dbReference type="InterPro" id="IPR036728">
    <property type="entry name" value="PBP_GOBP_sf"/>
</dbReference>